<gene>
    <name evidence="11" type="primary">RvY_10481</name>
    <name evidence="11" type="synonym">RvY_10481.1</name>
    <name evidence="11" type="ORF">RvY_10481-1</name>
</gene>
<evidence type="ECO:0000313" key="12">
    <source>
        <dbReference type="Proteomes" id="UP000186922"/>
    </source>
</evidence>
<dbReference type="GO" id="GO:0005886">
    <property type="term" value="C:plasma membrane"/>
    <property type="evidence" value="ECO:0007669"/>
    <property type="project" value="UniProtKB-SubCell"/>
</dbReference>
<dbReference type="AlphaFoldDB" id="A0A1D1VCW4"/>
<evidence type="ECO:0000256" key="1">
    <source>
        <dbReference type="ARBA" id="ARBA00004651"/>
    </source>
</evidence>
<dbReference type="PANTHER" id="PTHR24249:SF372">
    <property type="entry name" value="G-PROTEIN COUPLED RECEPTORS FAMILY 1 PROFILE DOMAIN-CONTAINING PROTEIN"/>
    <property type="match status" value="1"/>
</dbReference>
<protein>
    <recommendedName>
        <fullName evidence="10">G-protein coupled receptors family 1 profile domain-containing protein</fullName>
    </recommendedName>
</protein>
<evidence type="ECO:0000256" key="3">
    <source>
        <dbReference type="ARBA" id="ARBA00022692"/>
    </source>
</evidence>
<organism evidence="11 12">
    <name type="scientific">Ramazzottius varieornatus</name>
    <name type="common">Water bear</name>
    <name type="synonym">Tardigrade</name>
    <dbReference type="NCBI Taxonomy" id="947166"/>
    <lineage>
        <taxon>Eukaryota</taxon>
        <taxon>Metazoa</taxon>
        <taxon>Ecdysozoa</taxon>
        <taxon>Tardigrada</taxon>
        <taxon>Eutardigrada</taxon>
        <taxon>Parachela</taxon>
        <taxon>Hypsibioidea</taxon>
        <taxon>Ramazzottiidae</taxon>
        <taxon>Ramazzottius</taxon>
    </lineage>
</organism>
<comment type="subcellular location">
    <subcellularLocation>
        <location evidence="1">Cell membrane</location>
        <topology evidence="1">Multi-pass membrane protein</topology>
    </subcellularLocation>
</comment>
<feature type="domain" description="G-protein coupled receptors family 1 profile" evidence="10">
    <location>
        <begin position="40"/>
        <end position="310"/>
    </location>
</feature>
<dbReference type="GO" id="GO:0004930">
    <property type="term" value="F:G protein-coupled receptor activity"/>
    <property type="evidence" value="ECO:0007669"/>
    <property type="project" value="UniProtKB-KW"/>
</dbReference>
<dbReference type="PRINTS" id="PR00237">
    <property type="entry name" value="GPCRRHODOPSN"/>
</dbReference>
<dbReference type="EMBL" id="BDGG01000005">
    <property type="protein sequence ID" value="GAU99484.1"/>
    <property type="molecule type" value="Genomic_DNA"/>
</dbReference>
<name>A0A1D1VCW4_RAMVA</name>
<feature type="transmembrane region" description="Helical" evidence="9">
    <location>
        <begin position="24"/>
        <end position="48"/>
    </location>
</feature>
<evidence type="ECO:0000256" key="4">
    <source>
        <dbReference type="ARBA" id="ARBA00022989"/>
    </source>
</evidence>
<dbReference type="PANTHER" id="PTHR24249">
    <property type="entry name" value="HISTAMINE RECEPTOR-RELATED G-PROTEIN COUPLED RECEPTOR"/>
    <property type="match status" value="1"/>
</dbReference>
<dbReference type="Pfam" id="PF00001">
    <property type="entry name" value="7tm_1"/>
    <property type="match status" value="1"/>
</dbReference>
<evidence type="ECO:0000313" key="11">
    <source>
        <dbReference type="EMBL" id="GAU99484.1"/>
    </source>
</evidence>
<comment type="caution">
    <text evidence="11">The sequence shown here is derived from an EMBL/GenBank/DDBJ whole genome shotgun (WGS) entry which is preliminary data.</text>
</comment>
<keyword evidence="4 9" id="KW-1133">Transmembrane helix</keyword>
<keyword evidence="12" id="KW-1185">Reference proteome</keyword>
<keyword evidence="8" id="KW-0807">Transducer</keyword>
<feature type="transmembrane region" description="Helical" evidence="9">
    <location>
        <begin position="261"/>
        <end position="282"/>
    </location>
</feature>
<feature type="transmembrane region" description="Helical" evidence="9">
    <location>
        <begin position="60"/>
        <end position="84"/>
    </location>
</feature>
<evidence type="ECO:0000256" key="7">
    <source>
        <dbReference type="ARBA" id="ARBA00023170"/>
    </source>
</evidence>
<reference evidence="11 12" key="1">
    <citation type="journal article" date="2016" name="Nat. Commun.">
        <title>Extremotolerant tardigrade genome and improved radiotolerance of human cultured cells by tardigrade-unique protein.</title>
        <authorList>
            <person name="Hashimoto T."/>
            <person name="Horikawa D.D."/>
            <person name="Saito Y."/>
            <person name="Kuwahara H."/>
            <person name="Kozuka-Hata H."/>
            <person name="Shin-I T."/>
            <person name="Minakuchi Y."/>
            <person name="Ohishi K."/>
            <person name="Motoyama A."/>
            <person name="Aizu T."/>
            <person name="Enomoto A."/>
            <person name="Kondo K."/>
            <person name="Tanaka S."/>
            <person name="Hara Y."/>
            <person name="Koshikawa S."/>
            <person name="Sagara H."/>
            <person name="Miura T."/>
            <person name="Yokobori S."/>
            <person name="Miyagawa K."/>
            <person name="Suzuki Y."/>
            <person name="Kubo T."/>
            <person name="Oyama M."/>
            <person name="Kohara Y."/>
            <person name="Fujiyama A."/>
            <person name="Arakawa K."/>
            <person name="Katayama T."/>
            <person name="Toyoda A."/>
            <person name="Kunieda T."/>
        </authorList>
    </citation>
    <scope>NUCLEOTIDE SEQUENCE [LARGE SCALE GENOMIC DNA]</scope>
    <source>
        <strain evidence="11 12">YOKOZUNA-1</strain>
    </source>
</reference>
<evidence type="ECO:0000256" key="2">
    <source>
        <dbReference type="ARBA" id="ARBA00022475"/>
    </source>
</evidence>
<evidence type="ECO:0000256" key="9">
    <source>
        <dbReference type="SAM" id="Phobius"/>
    </source>
</evidence>
<proteinExistence type="predicted"/>
<accession>A0A1D1VCW4</accession>
<dbReference type="STRING" id="947166.A0A1D1VCW4"/>
<dbReference type="InterPro" id="IPR017452">
    <property type="entry name" value="GPCR_Rhodpsn_7TM"/>
</dbReference>
<sequence>MSDKSTSGSQLDKAVDPDRPLWQYFWIAVTMALSLLAALLFIVLLLAVGRKRKLRAGAGILISNLLISELLLTAIFFPLSSIAIYHSLAYPKDYFLLSDAALDFVRISVIYSFHWNGAFLALNRYCAVLHPRFYQDKFSSRRLLFGLVVLTWLIGFTIAVPTYTKNVFEDTLWYEDLSPDYSSSNNSSSKDHRKSLSCIRNTFGAYIPAVLIGAIYCTLFCHIAVLYRDERRPPATSASSSASPPTESLVRQRRLAVAKMLFVSYWFFGVCFMTTPIIYSFFPSTFVRPEVQTWTRTLDVLGHTFNPIIFVAMNMDYQQAVKEILKEFLNVQGFWLGTEAVNEKTVIPAAPADQ</sequence>
<evidence type="ECO:0000259" key="10">
    <source>
        <dbReference type="PROSITE" id="PS50262"/>
    </source>
</evidence>
<feature type="transmembrane region" description="Helical" evidence="9">
    <location>
        <begin position="143"/>
        <end position="163"/>
    </location>
</feature>
<dbReference type="Gene3D" id="1.20.1070.10">
    <property type="entry name" value="Rhodopsin 7-helix transmembrane proteins"/>
    <property type="match status" value="1"/>
</dbReference>
<evidence type="ECO:0000256" key="6">
    <source>
        <dbReference type="ARBA" id="ARBA00023136"/>
    </source>
</evidence>
<feature type="transmembrane region" description="Helical" evidence="9">
    <location>
        <begin position="203"/>
        <end position="227"/>
    </location>
</feature>
<dbReference type="Proteomes" id="UP000186922">
    <property type="component" value="Unassembled WGS sequence"/>
</dbReference>
<feature type="transmembrane region" description="Helical" evidence="9">
    <location>
        <begin position="104"/>
        <end position="122"/>
    </location>
</feature>
<evidence type="ECO:0000256" key="8">
    <source>
        <dbReference type="ARBA" id="ARBA00023224"/>
    </source>
</evidence>
<dbReference type="PROSITE" id="PS50262">
    <property type="entry name" value="G_PROTEIN_RECEP_F1_2"/>
    <property type="match status" value="1"/>
</dbReference>
<keyword evidence="3 9" id="KW-0812">Transmembrane</keyword>
<keyword evidence="7" id="KW-0675">Receptor</keyword>
<dbReference type="SUPFAM" id="SSF81321">
    <property type="entry name" value="Family A G protein-coupled receptor-like"/>
    <property type="match status" value="1"/>
</dbReference>
<keyword evidence="2" id="KW-1003">Cell membrane</keyword>
<dbReference type="CDD" id="cd00637">
    <property type="entry name" value="7tm_classA_rhodopsin-like"/>
    <property type="match status" value="1"/>
</dbReference>
<keyword evidence="6 9" id="KW-0472">Membrane</keyword>
<dbReference type="InterPro" id="IPR050569">
    <property type="entry name" value="TAAR"/>
</dbReference>
<evidence type="ECO:0000256" key="5">
    <source>
        <dbReference type="ARBA" id="ARBA00023040"/>
    </source>
</evidence>
<dbReference type="InterPro" id="IPR000276">
    <property type="entry name" value="GPCR_Rhodpsn"/>
</dbReference>
<keyword evidence="5" id="KW-0297">G-protein coupled receptor</keyword>